<comment type="caution">
    <text evidence="3">The sequence shown here is derived from an EMBL/GenBank/DDBJ whole genome shotgun (WGS) entry which is preliminary data.</text>
</comment>
<dbReference type="InterPro" id="IPR002048">
    <property type="entry name" value="EF_hand_dom"/>
</dbReference>
<evidence type="ECO:0000259" key="2">
    <source>
        <dbReference type="PROSITE" id="PS50222"/>
    </source>
</evidence>
<dbReference type="SUPFAM" id="SSF47473">
    <property type="entry name" value="EF-hand"/>
    <property type="match status" value="4"/>
</dbReference>
<evidence type="ECO:0000313" key="3">
    <source>
        <dbReference type="EMBL" id="KAJ4924902.1"/>
    </source>
</evidence>
<dbReference type="InterPro" id="IPR052603">
    <property type="entry name" value="EFCB6"/>
</dbReference>
<reference evidence="3" key="1">
    <citation type="submission" date="2022-11" db="EMBL/GenBank/DDBJ databases">
        <title>Chromosome-level genome of Pogonophryne albipinna.</title>
        <authorList>
            <person name="Jo E."/>
        </authorList>
    </citation>
    <scope>NUCLEOTIDE SEQUENCE</scope>
    <source>
        <strain evidence="3">SGF0006</strain>
        <tissue evidence="3">Muscle</tissue>
    </source>
</reference>
<feature type="region of interest" description="Disordered" evidence="1">
    <location>
        <begin position="669"/>
        <end position="690"/>
    </location>
</feature>
<feature type="non-terminal residue" evidence="3">
    <location>
        <position position="913"/>
    </location>
</feature>
<dbReference type="Proteomes" id="UP001219934">
    <property type="component" value="Unassembled WGS sequence"/>
</dbReference>
<name>A0AAD6AHL2_9TELE</name>
<protein>
    <recommendedName>
        <fullName evidence="2">EF-hand domain-containing protein</fullName>
    </recommendedName>
</protein>
<sequence>MCMNSTQVWQALQAFDSTRSGLVAQDVLRAILSSFIFPMNPHSFQKLTSHYGVSATGPLRWKHFLGHFMSPVKVEGDTNLLAKRASEPPVPEKDNFQDINPRLKRFSTCTGSSEADPQHIGYIAQEDLKKLLSSHGIPISERHFNKLCETSSSRPGSSSKLVYYPDFLENLGVPLTYETCPSSEHTERRCTSPQSTVQSVRAQRPASCLQVSADTCNILDIVFQRMRSRLEQRHSSLPDRIKAITHGSNGTLSEKDIRKILEDSWVILDDTNFHKFTELLGLRDGRIERSVFLEKYAAQCLAAMKTRIKSIHGNNLSAFRLMDRKRNGVVDCRDFKELYSSLGFFCREAEYQRLLELIGLQPGGNLNYAEFVDVVENNGKKGTQTAYVPEQLHELLACEAHYTWADMSKVLCQYDTDGRGWIHKKRLRGLLFTYALPIRSEEFDQLWLRYDPEGQGRELRPWRQKLNQAAAQQSPDRPGSSDAASLECIEHIVQENFKELSDSLAHLETGRDGTVTVEQLLSLLQTYSSSMKRQQLEIHLRRLNVTVDDNRLAYMDFLYAFDHKKSGERPPASPDAERQKESLDGLSPAVALARMQELVTASAPHKAFSAFDQRGTGTVKPLEFRQYRHMLTKLQLDCETCTVNWKDFLNTFQSESPLISERCLSKNIERRTTTRSPTQTKTPETTKHNEENQQIQDFISGHLYEITKKLMDLKPSNSTTRLTNDQIECVWSQMPVNEQKKLQYRDFLELLFALGRTPRTEAGGPTDNVPSPSCEPREAASATKSCSPETTAPEFSSRRPSSMGRPGTGSPPGSRGRGLRAGVQRCWKEIQRNCAMEDPQREGHISTTSFLKILHSLGINMTQEQLEHLTVKRCFLTCDRPRTGSVSVQDFRKVRSAAALHPEELHLHCCIRA</sequence>
<feature type="compositionally biased region" description="Low complexity" evidence="1">
    <location>
        <begin position="674"/>
        <end position="683"/>
    </location>
</feature>
<dbReference type="PANTHER" id="PTHR20875:SF2">
    <property type="entry name" value="EF-HAND CALCIUM-BINDING DOMAIN-CONTAINING PROTEIN 6"/>
    <property type="match status" value="1"/>
</dbReference>
<dbReference type="Gene3D" id="1.10.238.10">
    <property type="entry name" value="EF-hand"/>
    <property type="match status" value="4"/>
</dbReference>
<proteinExistence type="predicted"/>
<accession>A0AAD6AHL2</accession>
<dbReference type="GO" id="GO:0005654">
    <property type="term" value="C:nucleoplasm"/>
    <property type="evidence" value="ECO:0007669"/>
    <property type="project" value="TreeGrafter"/>
</dbReference>
<feature type="compositionally biased region" description="Polar residues" evidence="1">
    <location>
        <begin position="782"/>
        <end position="794"/>
    </location>
</feature>
<keyword evidence="4" id="KW-1185">Reference proteome</keyword>
<dbReference type="EMBL" id="JAPTMU010000022">
    <property type="protein sequence ID" value="KAJ4924902.1"/>
    <property type="molecule type" value="Genomic_DNA"/>
</dbReference>
<dbReference type="PROSITE" id="PS50222">
    <property type="entry name" value="EF_HAND_2"/>
    <property type="match status" value="1"/>
</dbReference>
<feature type="domain" description="EF-hand" evidence="2">
    <location>
        <begin position="318"/>
        <end position="345"/>
    </location>
</feature>
<feature type="region of interest" description="Disordered" evidence="1">
    <location>
        <begin position="758"/>
        <end position="820"/>
    </location>
</feature>
<gene>
    <name evidence="3" type="ORF">JOQ06_003851</name>
</gene>
<evidence type="ECO:0000256" key="1">
    <source>
        <dbReference type="SAM" id="MobiDB-lite"/>
    </source>
</evidence>
<dbReference type="PANTHER" id="PTHR20875">
    <property type="entry name" value="EF-HAND CALCIUM-BINDING DOMAIN-CONTAINING PROTEIN 6-RELATED"/>
    <property type="match status" value="1"/>
</dbReference>
<dbReference type="InterPro" id="IPR011992">
    <property type="entry name" value="EF-hand-dom_pair"/>
</dbReference>
<dbReference type="AlphaFoldDB" id="A0AAD6AHL2"/>
<evidence type="ECO:0000313" key="4">
    <source>
        <dbReference type="Proteomes" id="UP001219934"/>
    </source>
</evidence>
<organism evidence="3 4">
    <name type="scientific">Pogonophryne albipinna</name>
    <dbReference type="NCBI Taxonomy" id="1090488"/>
    <lineage>
        <taxon>Eukaryota</taxon>
        <taxon>Metazoa</taxon>
        <taxon>Chordata</taxon>
        <taxon>Craniata</taxon>
        <taxon>Vertebrata</taxon>
        <taxon>Euteleostomi</taxon>
        <taxon>Actinopterygii</taxon>
        <taxon>Neopterygii</taxon>
        <taxon>Teleostei</taxon>
        <taxon>Neoteleostei</taxon>
        <taxon>Acanthomorphata</taxon>
        <taxon>Eupercaria</taxon>
        <taxon>Perciformes</taxon>
        <taxon>Notothenioidei</taxon>
        <taxon>Pogonophryne</taxon>
    </lineage>
</organism>
<dbReference type="GO" id="GO:0005509">
    <property type="term" value="F:calcium ion binding"/>
    <property type="evidence" value="ECO:0007669"/>
    <property type="project" value="InterPro"/>
</dbReference>